<accession>A0A336N0S7</accession>
<reference evidence="13" key="2">
    <citation type="submission" date="2018-07" db="EMBL/GenBank/DDBJ databases">
        <authorList>
            <person name="Quirk P.G."/>
            <person name="Krulwich T.A."/>
        </authorList>
    </citation>
    <scope>NUCLEOTIDE SEQUENCE</scope>
</reference>
<keyword evidence="2" id="KW-0677">Repeat</keyword>
<gene>
    <name evidence="13" type="primary">CSON008169</name>
</gene>
<reference evidence="12" key="1">
    <citation type="submission" date="2018-04" db="EMBL/GenBank/DDBJ databases">
        <authorList>
            <person name="Go L.Y."/>
            <person name="Mitchell J.A."/>
        </authorList>
    </citation>
    <scope>NUCLEOTIDE SEQUENCE</scope>
    <source>
        <tissue evidence="12">Whole organism</tissue>
    </source>
</reference>
<dbReference type="InterPro" id="IPR000504">
    <property type="entry name" value="RRM_dom"/>
</dbReference>
<dbReference type="SMART" id="SM00361">
    <property type="entry name" value="RRM_1"/>
    <property type="match status" value="1"/>
</dbReference>
<dbReference type="PANTHER" id="PTHR12620">
    <property type="entry name" value="U2 SNRNP AUXILIARY FACTOR, SMALL SUBUNIT"/>
    <property type="match status" value="1"/>
</dbReference>
<dbReference type="GO" id="GO:0008270">
    <property type="term" value="F:zinc ion binding"/>
    <property type="evidence" value="ECO:0007669"/>
    <property type="project" value="UniProtKB-KW"/>
</dbReference>
<evidence type="ECO:0000256" key="9">
    <source>
        <dbReference type="SAM" id="MobiDB-lite"/>
    </source>
</evidence>
<evidence type="ECO:0000256" key="3">
    <source>
        <dbReference type="ARBA" id="ARBA00022771"/>
    </source>
</evidence>
<dbReference type="PROSITE" id="PS50102">
    <property type="entry name" value="RRM"/>
    <property type="match status" value="1"/>
</dbReference>
<organism evidence="13">
    <name type="scientific">Culicoides sonorensis</name>
    <name type="common">Biting midge</name>
    <dbReference type="NCBI Taxonomy" id="179676"/>
    <lineage>
        <taxon>Eukaryota</taxon>
        <taxon>Metazoa</taxon>
        <taxon>Ecdysozoa</taxon>
        <taxon>Arthropoda</taxon>
        <taxon>Hexapoda</taxon>
        <taxon>Insecta</taxon>
        <taxon>Pterygota</taxon>
        <taxon>Neoptera</taxon>
        <taxon>Endopterygota</taxon>
        <taxon>Diptera</taxon>
        <taxon>Nematocera</taxon>
        <taxon>Chironomoidea</taxon>
        <taxon>Ceratopogonidae</taxon>
        <taxon>Ceratopogoninae</taxon>
        <taxon>Culicoides</taxon>
        <taxon>Monoculicoides</taxon>
    </lineage>
</organism>
<feature type="compositionally biased region" description="Basic residues" evidence="9">
    <location>
        <begin position="428"/>
        <end position="447"/>
    </location>
</feature>
<dbReference type="VEuPathDB" id="VectorBase:CSON008169"/>
<dbReference type="EMBL" id="UFQT01003093">
    <property type="protein sequence ID" value="SSX34543.1"/>
    <property type="molecule type" value="Genomic_DNA"/>
</dbReference>
<proteinExistence type="predicted"/>
<dbReference type="InterPro" id="IPR000571">
    <property type="entry name" value="Znf_CCCH"/>
</dbReference>
<dbReference type="PRINTS" id="PR01848">
    <property type="entry name" value="U2AUXFACTOR"/>
</dbReference>
<feature type="compositionally biased region" description="Basic and acidic residues" evidence="9">
    <location>
        <begin position="405"/>
        <end position="427"/>
    </location>
</feature>
<feature type="compositionally biased region" description="Basic and acidic residues" evidence="9">
    <location>
        <begin position="363"/>
        <end position="396"/>
    </location>
</feature>
<evidence type="ECO:0000256" key="2">
    <source>
        <dbReference type="ARBA" id="ARBA00022737"/>
    </source>
</evidence>
<feature type="domain" description="C3H1-type" evidence="11">
    <location>
        <begin position="160"/>
        <end position="188"/>
    </location>
</feature>
<dbReference type="InterPro" id="IPR003954">
    <property type="entry name" value="RRM_euk-type"/>
</dbReference>
<dbReference type="Gene3D" id="3.30.70.330">
    <property type="match status" value="1"/>
</dbReference>
<evidence type="ECO:0000256" key="7">
    <source>
        <dbReference type="PROSITE-ProRule" id="PRU00723"/>
    </source>
</evidence>
<keyword evidence="5 6" id="KW-0694">RNA-binding</keyword>
<evidence type="ECO:0000259" key="11">
    <source>
        <dbReference type="PROSITE" id="PS50103"/>
    </source>
</evidence>
<dbReference type="GO" id="GO:0003723">
    <property type="term" value="F:RNA binding"/>
    <property type="evidence" value="ECO:0007669"/>
    <property type="project" value="UniProtKB-UniRule"/>
</dbReference>
<evidence type="ECO:0000256" key="1">
    <source>
        <dbReference type="ARBA" id="ARBA00022723"/>
    </source>
</evidence>
<evidence type="ECO:0000313" key="12">
    <source>
        <dbReference type="EMBL" id="SSX15167.1"/>
    </source>
</evidence>
<evidence type="ECO:0000259" key="10">
    <source>
        <dbReference type="PROSITE" id="PS50102"/>
    </source>
</evidence>
<dbReference type="GO" id="GO:0089701">
    <property type="term" value="C:U2AF complex"/>
    <property type="evidence" value="ECO:0007669"/>
    <property type="project" value="InterPro"/>
</dbReference>
<dbReference type="PROSITE" id="PS50103">
    <property type="entry name" value="ZF_C3H1"/>
    <property type="match status" value="1"/>
</dbReference>
<dbReference type="InterPro" id="IPR009145">
    <property type="entry name" value="U2AF_small"/>
</dbReference>
<dbReference type="GO" id="GO:0000398">
    <property type="term" value="P:mRNA splicing, via spliceosome"/>
    <property type="evidence" value="ECO:0007669"/>
    <property type="project" value="InterPro"/>
</dbReference>
<dbReference type="InterPro" id="IPR035979">
    <property type="entry name" value="RBD_domain_sf"/>
</dbReference>
<feature type="domain" description="RRM" evidence="10">
    <location>
        <begin position="210"/>
        <end position="298"/>
    </location>
</feature>
<evidence type="ECO:0000313" key="13">
    <source>
        <dbReference type="EMBL" id="SSX34543.1"/>
    </source>
</evidence>
<name>A0A336N0S7_CULSO</name>
<evidence type="ECO:0000256" key="4">
    <source>
        <dbReference type="ARBA" id="ARBA00022833"/>
    </source>
</evidence>
<evidence type="ECO:0000256" key="8">
    <source>
        <dbReference type="SAM" id="Coils"/>
    </source>
</evidence>
<keyword evidence="3 7" id="KW-0863">Zinc-finger</keyword>
<feature type="coiled-coil region" evidence="8">
    <location>
        <begin position="19"/>
        <end position="122"/>
    </location>
</feature>
<keyword evidence="1 7" id="KW-0479">Metal-binding</keyword>
<sequence length="447" mass="53517">MSETSPKVFKPRKVYRKLLKKMQRKRRRQKLAILRSKEEEELENDPLYQAQKREQLALDLARQELEEEMHRIQEEKWLENERKAQLKFAEERARVQVLQNSYKEKEKQEILLREKLKKQKEDRIARENLAFETYLEQIELYISGVRENIPDLLNNSIESNPGRDICGFYAKTSVCRFMDSCAKNHIKPGISKILLLRHFFNHIRLEQSKNTEYGEDLQYEYEDGELQKAYEEFYYDAVYEIEKFGTIENFVCSKQSSTHHRGNVYVEFKNQRDALRAYQGLIGRYYAGKQISIEFSGMNNFVQALCGTSFRNICTQGANCNFIHMFKNPGSKHRIDAFWLQMQWELLKKKQKISERSLLNSSSREKSNDWDSQVNDREVDKRHWRWSESPENDRKAKNSNNKKPKVVDLEVKNKVQHSTKEKDEKKKKTDRHHKSSHKHKDKKSRYK</sequence>
<keyword evidence="8" id="KW-0175">Coiled coil</keyword>
<evidence type="ECO:0000256" key="6">
    <source>
        <dbReference type="PROSITE-ProRule" id="PRU00176"/>
    </source>
</evidence>
<feature type="zinc finger region" description="C3H1-type" evidence="7">
    <location>
        <begin position="160"/>
        <end position="188"/>
    </location>
</feature>
<dbReference type="AlphaFoldDB" id="A0A336N0S7"/>
<evidence type="ECO:0000256" key="5">
    <source>
        <dbReference type="ARBA" id="ARBA00022884"/>
    </source>
</evidence>
<dbReference type="OMA" id="RKCPKGN"/>
<dbReference type="SMART" id="SM00356">
    <property type="entry name" value="ZnF_C3H1"/>
    <property type="match status" value="2"/>
</dbReference>
<dbReference type="InterPro" id="IPR012677">
    <property type="entry name" value="Nucleotide-bd_a/b_plait_sf"/>
</dbReference>
<feature type="region of interest" description="Disordered" evidence="9">
    <location>
        <begin position="355"/>
        <end position="447"/>
    </location>
</feature>
<dbReference type="EMBL" id="UFQS01003093">
    <property type="protein sequence ID" value="SSX15167.1"/>
    <property type="molecule type" value="Genomic_DNA"/>
</dbReference>
<dbReference type="SUPFAM" id="SSF54928">
    <property type="entry name" value="RNA-binding domain, RBD"/>
    <property type="match status" value="1"/>
</dbReference>
<keyword evidence="4 7" id="KW-0862">Zinc</keyword>
<protein>
    <submittedName>
        <fullName evidence="13">CSON008169 protein</fullName>
    </submittedName>
</protein>
<dbReference type="Pfam" id="PF00076">
    <property type="entry name" value="RRM_1"/>
    <property type="match status" value="1"/>
</dbReference>